<sequence>MKKHLCTILLGTLFLLGCKQSNKKESQIMERQSSDFSVEILDREALNLIDPKAGIQIVASGFEWTEGPLWIKEGGYLLFSDIPNNRVLKLDSNNKVSVYLEQSGLTGNNPKGKEPGSNGLLLDSNDHLVLAQHGDRRIARMEAPLDHPAPNFSTIVDNYEGKKLNSPNDAVYDKAGNLYFTDPMYGLPKGMDDPTKELNFQGVYCHLKTGVTILLDTLTRPNGIALSPDEQKLYVAVSDEKHAVWYQYNLVAPGEVNGKQLFYDVTNLIGIEGQQGLPDGMKINNNGYVFASGPGGLWIFNPEAKAIARIHTGRLTSNCAFSGDEKKLFLTADQDVLRVDLKE</sequence>
<proteinExistence type="predicted"/>
<dbReference type="Pfam" id="PF08450">
    <property type="entry name" value="SGL"/>
    <property type="match status" value="1"/>
</dbReference>
<accession>A0AAE3JSE3</accession>
<evidence type="ECO:0000313" key="3">
    <source>
        <dbReference type="EMBL" id="MCG2460487.1"/>
    </source>
</evidence>
<protein>
    <submittedName>
        <fullName evidence="3">SMP-30/gluconolactonase/LRE family protein</fullName>
    </submittedName>
</protein>
<reference evidence="3" key="1">
    <citation type="submission" date="2023-02" db="EMBL/GenBank/DDBJ databases">
        <title>Genome of Flavobacteriaceae gen. nov. sp. strain F89.</title>
        <authorList>
            <person name="Wang Y."/>
        </authorList>
    </citation>
    <scope>NUCLEOTIDE SEQUENCE</scope>
    <source>
        <strain evidence="3">F89</strain>
    </source>
</reference>
<dbReference type="RefSeq" id="WP_317901631.1">
    <property type="nucleotide sequence ID" value="NZ_JAIRBC010000008.1"/>
</dbReference>
<gene>
    <name evidence="3" type="ORF">K8352_06990</name>
</gene>
<dbReference type="GO" id="GO:0016787">
    <property type="term" value="F:hydrolase activity"/>
    <property type="evidence" value="ECO:0007669"/>
    <property type="project" value="UniProtKB-KW"/>
</dbReference>
<evidence type="ECO:0000313" key="4">
    <source>
        <dbReference type="Proteomes" id="UP001200642"/>
    </source>
</evidence>
<dbReference type="InterPro" id="IPR011042">
    <property type="entry name" value="6-blade_b-propeller_TolB-like"/>
</dbReference>
<organism evidence="3 4">
    <name type="scientific">Cerina litoralis</name>
    <dbReference type="NCBI Taxonomy" id="2874477"/>
    <lineage>
        <taxon>Bacteria</taxon>
        <taxon>Pseudomonadati</taxon>
        <taxon>Bacteroidota</taxon>
        <taxon>Flavobacteriia</taxon>
        <taxon>Flavobacteriales</taxon>
        <taxon>Flavobacteriaceae</taxon>
        <taxon>Cerina</taxon>
    </lineage>
</organism>
<evidence type="ECO:0000256" key="1">
    <source>
        <dbReference type="ARBA" id="ARBA00022801"/>
    </source>
</evidence>
<dbReference type="InterPro" id="IPR051262">
    <property type="entry name" value="SMP-30/CGR1_Lactonase"/>
</dbReference>
<feature type="domain" description="SMP-30/Gluconolactonase/LRE-like region" evidence="2">
    <location>
        <begin position="64"/>
        <end position="332"/>
    </location>
</feature>
<dbReference type="SUPFAM" id="SSF63829">
    <property type="entry name" value="Calcium-dependent phosphotriesterase"/>
    <property type="match status" value="1"/>
</dbReference>
<dbReference type="AlphaFoldDB" id="A0AAE3JSE3"/>
<dbReference type="Gene3D" id="2.120.10.30">
    <property type="entry name" value="TolB, C-terminal domain"/>
    <property type="match status" value="1"/>
</dbReference>
<keyword evidence="1" id="KW-0378">Hydrolase</keyword>
<evidence type="ECO:0000259" key="2">
    <source>
        <dbReference type="Pfam" id="PF08450"/>
    </source>
</evidence>
<dbReference type="PANTHER" id="PTHR47572:SF4">
    <property type="entry name" value="LACTONASE DRP35"/>
    <property type="match status" value="1"/>
</dbReference>
<dbReference type="InterPro" id="IPR013658">
    <property type="entry name" value="SGL"/>
</dbReference>
<dbReference type="PANTHER" id="PTHR47572">
    <property type="entry name" value="LIPOPROTEIN-RELATED"/>
    <property type="match status" value="1"/>
</dbReference>
<comment type="caution">
    <text evidence="3">The sequence shown here is derived from an EMBL/GenBank/DDBJ whole genome shotgun (WGS) entry which is preliminary data.</text>
</comment>
<dbReference type="PROSITE" id="PS51257">
    <property type="entry name" value="PROKAR_LIPOPROTEIN"/>
    <property type="match status" value="1"/>
</dbReference>
<dbReference type="Proteomes" id="UP001200642">
    <property type="component" value="Unassembled WGS sequence"/>
</dbReference>
<name>A0AAE3JSE3_9FLAO</name>
<keyword evidence="4" id="KW-1185">Reference proteome</keyword>
<dbReference type="EMBL" id="JAIRBC010000008">
    <property type="protein sequence ID" value="MCG2460487.1"/>
    <property type="molecule type" value="Genomic_DNA"/>
</dbReference>